<gene>
    <name evidence="1" type="ORF">SAMN06296036_101152</name>
</gene>
<accession>A0A1Y6B443</accession>
<dbReference type="Proteomes" id="UP000192907">
    <property type="component" value="Unassembled WGS sequence"/>
</dbReference>
<dbReference type="SUPFAM" id="SSF47226">
    <property type="entry name" value="Histidine-containing phosphotransfer domain, HPT domain"/>
    <property type="match status" value="1"/>
</dbReference>
<evidence type="ECO:0000313" key="1">
    <source>
        <dbReference type="EMBL" id="SME88407.1"/>
    </source>
</evidence>
<keyword evidence="2" id="KW-1185">Reference proteome</keyword>
<reference evidence="2" key="1">
    <citation type="submission" date="2017-04" db="EMBL/GenBank/DDBJ databases">
        <authorList>
            <person name="Varghese N."/>
            <person name="Submissions S."/>
        </authorList>
    </citation>
    <scope>NUCLEOTIDE SEQUENCE [LARGE SCALE GENOMIC DNA]</scope>
    <source>
        <strain evidence="2">RKEM611</strain>
    </source>
</reference>
<evidence type="ECO:0008006" key="3">
    <source>
        <dbReference type="Google" id="ProtNLM"/>
    </source>
</evidence>
<dbReference type="AlphaFoldDB" id="A0A1Y6B443"/>
<protein>
    <recommendedName>
        <fullName evidence="3">Hpt domain-containing protein</fullName>
    </recommendedName>
</protein>
<sequence>MMKSTKVLSPQIAQGFSSKRSTSIDRNMLDMLKQISDPSSGLDFQSAIEEYSQKILHSLKNARQYLTTQNNQDLEQAALELSTHALRVGAAGMLKSAFELQSVARYKDFEQAEVIVQDLELEYLNVRRDLESVI</sequence>
<name>A0A1Y6B443_9BACT</name>
<dbReference type="Gene3D" id="1.20.120.160">
    <property type="entry name" value="HPT domain"/>
    <property type="match status" value="1"/>
</dbReference>
<organism evidence="1 2">
    <name type="scientific">Pseudobacteriovorax antillogorgiicola</name>
    <dbReference type="NCBI Taxonomy" id="1513793"/>
    <lineage>
        <taxon>Bacteria</taxon>
        <taxon>Pseudomonadati</taxon>
        <taxon>Bdellovibrionota</taxon>
        <taxon>Oligoflexia</taxon>
        <taxon>Oligoflexales</taxon>
        <taxon>Pseudobacteriovoracaceae</taxon>
        <taxon>Pseudobacteriovorax</taxon>
    </lineage>
</organism>
<evidence type="ECO:0000313" key="2">
    <source>
        <dbReference type="Proteomes" id="UP000192907"/>
    </source>
</evidence>
<dbReference type="GO" id="GO:0000160">
    <property type="term" value="P:phosphorelay signal transduction system"/>
    <property type="evidence" value="ECO:0007669"/>
    <property type="project" value="InterPro"/>
</dbReference>
<dbReference type="InterPro" id="IPR036641">
    <property type="entry name" value="HPT_dom_sf"/>
</dbReference>
<dbReference type="RefSeq" id="WP_132314715.1">
    <property type="nucleotide sequence ID" value="NZ_FWZT01000001.1"/>
</dbReference>
<proteinExistence type="predicted"/>
<dbReference type="EMBL" id="FWZT01000001">
    <property type="protein sequence ID" value="SME88407.1"/>
    <property type="molecule type" value="Genomic_DNA"/>
</dbReference>